<evidence type="ECO:0000313" key="2">
    <source>
        <dbReference type="EMBL" id="PLT30987.1"/>
    </source>
</evidence>
<keyword evidence="3" id="KW-1185">Reference proteome</keyword>
<evidence type="ECO:0000256" key="1">
    <source>
        <dbReference type="SAM" id="MobiDB-lite"/>
    </source>
</evidence>
<gene>
    <name evidence="2" type="ORF">CUU66_05405</name>
</gene>
<evidence type="ECO:0000313" key="3">
    <source>
        <dbReference type="Proteomes" id="UP000234748"/>
    </source>
</evidence>
<dbReference type="EMBL" id="PGUY01000014">
    <property type="protein sequence ID" value="PLT30987.1"/>
    <property type="molecule type" value="Genomic_DNA"/>
</dbReference>
<comment type="caution">
    <text evidence="2">The sequence shown here is derived from an EMBL/GenBank/DDBJ whole genome shotgun (WGS) entry which is preliminary data.</text>
</comment>
<organism evidence="2 3">
    <name type="scientific">Peribacillus deserti</name>
    <dbReference type="NCBI Taxonomy" id="673318"/>
    <lineage>
        <taxon>Bacteria</taxon>
        <taxon>Bacillati</taxon>
        <taxon>Bacillota</taxon>
        <taxon>Bacilli</taxon>
        <taxon>Bacillales</taxon>
        <taxon>Bacillaceae</taxon>
        <taxon>Peribacillus</taxon>
    </lineage>
</organism>
<dbReference type="Pfam" id="PF14181">
    <property type="entry name" value="YqfQ"/>
    <property type="match status" value="1"/>
</dbReference>
<accession>A0A2N5M9F5</accession>
<sequence>MNDPSYIIPQTFLTYLHNLLRVQVKLCFTCTERSEYMPPRQPQSPFGPGPFGPNPYRMGVPGARDHYPPMPGQRFQGGNFPNLQAPVRNNRRPKNRGGGLISKLFGGSKGPAPRSASPFSLPNRAAEASSGGIIQSLTQGGGLAGILNNTQKVLNTVQQVGPLVEQYGPLVKNLPAMWKLYRGLKSSETASEKESKKENTELEESAHEDGPVQDHKGDREIGTGKDIKPETGISRPKIFF</sequence>
<dbReference type="AlphaFoldDB" id="A0A2N5M9F5"/>
<name>A0A2N5M9F5_9BACI</name>
<feature type="compositionally biased region" description="Basic and acidic residues" evidence="1">
    <location>
        <begin position="190"/>
        <end position="229"/>
    </location>
</feature>
<evidence type="ECO:0008006" key="4">
    <source>
        <dbReference type="Google" id="ProtNLM"/>
    </source>
</evidence>
<reference evidence="2 3" key="1">
    <citation type="submission" date="2017-11" db="EMBL/GenBank/DDBJ databases">
        <title>Comparitive Functional Genomics of Dry Heat Resistant strains isolated from the Viking Spacecraft.</title>
        <authorList>
            <person name="Seuylemezian A."/>
            <person name="Cooper K."/>
            <person name="Vaishampayan P."/>
        </authorList>
    </citation>
    <scope>NUCLEOTIDE SEQUENCE [LARGE SCALE GENOMIC DNA]</scope>
    <source>
        <strain evidence="2 3">V1-29</strain>
    </source>
</reference>
<proteinExistence type="predicted"/>
<dbReference type="Proteomes" id="UP000234748">
    <property type="component" value="Unassembled WGS sequence"/>
</dbReference>
<protein>
    <recommendedName>
        <fullName evidence="4">YqfQ-like protein</fullName>
    </recommendedName>
</protein>
<feature type="region of interest" description="Disordered" evidence="1">
    <location>
        <begin position="185"/>
        <end position="240"/>
    </location>
</feature>
<dbReference type="OrthoDB" id="2860117at2"/>
<dbReference type="InterPro" id="IPR025571">
    <property type="entry name" value="YqfQ"/>
</dbReference>